<dbReference type="EMBL" id="QGNW01000196">
    <property type="protein sequence ID" value="RVW86194.1"/>
    <property type="molecule type" value="Genomic_DNA"/>
</dbReference>
<organism evidence="1 2">
    <name type="scientific">Vitis vinifera</name>
    <name type="common">Grape</name>
    <dbReference type="NCBI Taxonomy" id="29760"/>
    <lineage>
        <taxon>Eukaryota</taxon>
        <taxon>Viridiplantae</taxon>
        <taxon>Streptophyta</taxon>
        <taxon>Embryophyta</taxon>
        <taxon>Tracheophyta</taxon>
        <taxon>Spermatophyta</taxon>
        <taxon>Magnoliopsida</taxon>
        <taxon>eudicotyledons</taxon>
        <taxon>Gunneridae</taxon>
        <taxon>Pentapetalae</taxon>
        <taxon>rosids</taxon>
        <taxon>Vitales</taxon>
        <taxon>Vitaceae</taxon>
        <taxon>Viteae</taxon>
        <taxon>Vitis</taxon>
    </lineage>
</organism>
<evidence type="ECO:0000313" key="1">
    <source>
        <dbReference type="EMBL" id="RVW86194.1"/>
    </source>
</evidence>
<dbReference type="Proteomes" id="UP000288805">
    <property type="component" value="Unassembled WGS sequence"/>
</dbReference>
<reference evidence="1 2" key="1">
    <citation type="journal article" date="2018" name="PLoS Genet.">
        <title>Population sequencing reveals clonal diversity and ancestral inbreeding in the grapevine cultivar Chardonnay.</title>
        <authorList>
            <person name="Roach M.J."/>
            <person name="Johnson D.L."/>
            <person name="Bohlmann J."/>
            <person name="van Vuuren H.J."/>
            <person name="Jones S.J."/>
            <person name="Pretorius I.S."/>
            <person name="Schmidt S.A."/>
            <person name="Borneman A.R."/>
        </authorList>
    </citation>
    <scope>NUCLEOTIDE SEQUENCE [LARGE SCALE GENOMIC DNA]</scope>
    <source>
        <strain evidence="2">cv. Chardonnay</strain>
        <tissue evidence="1">Leaf</tissue>
    </source>
</reference>
<protein>
    <recommendedName>
        <fullName evidence="3">DUF4283 domain-containing protein</fullName>
    </recommendedName>
</protein>
<evidence type="ECO:0000313" key="2">
    <source>
        <dbReference type="Proteomes" id="UP000288805"/>
    </source>
</evidence>
<proteinExistence type="predicted"/>
<accession>A0A438HP24</accession>
<comment type="caution">
    <text evidence="1">The sequence shown here is derived from an EMBL/GenBank/DDBJ whole genome shotgun (WGS) entry which is preliminary data.</text>
</comment>
<sequence length="435" mass="48301">MQFSARGIPFVVNTWMVRHITVEDYAEPKEAAGSARFEAKRFCLVFPKGKGLLRSWATLAEKLRSLGVVTFVEAKNALVPVVGKVERSLGSMGKSEKRAFVDVAREPTGRIGDALWLQLGGRKKWSREEQLGRCLAGRWEDDSILEAELISLRRWGEHLWNLKRGGRRGYKEVFLAVMGKDFGKVRGERASEDVATGGGCFTFCYPTMVGGAAMGVCSVANEQKSRERGDEGVGSDCMVRKAKVADNGNGDGSAKGLWSLTALGKEGCRAPDSGPSTDVCLLEEASKYSSLVLTSCWGRVMVWLEIWWQRKGVDSRSVVVALGGRGGEWTGSRSFSLDEEGTVQTVLVKPLSDHFLVLLDGGGVRRGPTPFRFENMWLKKEGFKNVLRRWWEGLNFSGSASFILVEELKALKPLLRSWNKEIFDKYEVQKELVLN</sequence>
<gene>
    <name evidence="1" type="ORF">CK203_046065</name>
</gene>
<name>A0A438HP24_VITVI</name>
<dbReference type="AlphaFoldDB" id="A0A438HP24"/>
<evidence type="ECO:0008006" key="3">
    <source>
        <dbReference type="Google" id="ProtNLM"/>
    </source>
</evidence>